<evidence type="ECO:0000256" key="3">
    <source>
        <dbReference type="ARBA" id="ARBA00022771"/>
    </source>
</evidence>
<evidence type="ECO:0000313" key="10">
    <source>
        <dbReference type="EMBL" id="EPB71849.1"/>
    </source>
</evidence>
<keyword evidence="2" id="KW-0479">Metal-binding</keyword>
<organism evidence="10 11">
    <name type="scientific">Ancylostoma ceylanicum</name>
    <dbReference type="NCBI Taxonomy" id="53326"/>
    <lineage>
        <taxon>Eukaryota</taxon>
        <taxon>Metazoa</taxon>
        <taxon>Ecdysozoa</taxon>
        <taxon>Nematoda</taxon>
        <taxon>Chromadorea</taxon>
        <taxon>Rhabditida</taxon>
        <taxon>Rhabditina</taxon>
        <taxon>Rhabditomorpha</taxon>
        <taxon>Strongyloidea</taxon>
        <taxon>Ancylostomatidae</taxon>
        <taxon>Ancylostomatinae</taxon>
        <taxon>Ancylostoma</taxon>
    </lineage>
</organism>
<keyword evidence="6" id="KW-0788">Thiol protease</keyword>
<dbReference type="InterPro" id="IPR001607">
    <property type="entry name" value="Znf_UBP"/>
</dbReference>
<protein>
    <recommendedName>
        <fullName evidence="6">Ubiquitin carboxyl-terminal hydrolase</fullName>
        <ecNumber evidence="6">3.4.19.12</ecNumber>
    </recommendedName>
</protein>
<dbReference type="PANTHER" id="PTHR24006:SF781">
    <property type="entry name" value="LD34905P"/>
    <property type="match status" value="1"/>
</dbReference>
<feature type="region of interest" description="Disordered" evidence="7">
    <location>
        <begin position="424"/>
        <end position="456"/>
    </location>
</feature>
<dbReference type="GO" id="GO:0005829">
    <property type="term" value="C:cytosol"/>
    <property type="evidence" value="ECO:0007669"/>
    <property type="project" value="TreeGrafter"/>
</dbReference>
<sequence>MTAEGAASGVLVSCEHRNKKSLFKAKEVRKKLKSAKRLCEECERAAKNGTAPQASEVRPLFDGKRRVLTRSLQEVFICVSCGYLTCPAHAKKHWEAARTGEKHPLILSLDNCVIRCQACNVQLNPLDDPQDLVKLFSNEYRSFSKTRVEPKVNRKPYEQKSSCNGVIPTQNGSKVELACVQSSDESVERRTVNDDRPKQVKKERSSDVMPNNTMIPAKGLANLGNTCFFNSVMQCMMHTHHLTYYFHRFGKVSSLNFRQTQTVVVNEEKIELEPATISVPADSTPLNSVLRGFIAEFHCGASPSPGSVFSQISCKTPRFKGYQQQDAHELLRYLLDGLRSEELERYKSGIASYFGVSPKISKKKVDSETVKLAKGYLQAAGRPLLDMVFGGTLLQTILCSECGHVSERHEQFLDLSIPVTLAGSGRSRPGRSVTVNDKRQTQRGRGKRRVSVQNDNVNEDDIVTPSGPCIAYEEYEEFTDDEMERLVAGVNRLDFTKVLVSPPEEYKDGVCSIGSCLLEFTAPEQLQGANAYECESCCAPRNKKVFLLQLGEYLVSFKMNAVGSHKKRVSALKRYLIYEPPAVLTLHLKRFQQLEGLTGRMSARKLSGHVYFPVMFDMAPFCCRNVERIAAGEKRLLYSLYGVVVHSGSLSGGHYIAYVKSRHRLKQAHAFLESARNTCADAMSNPVLTSFEDLPADPHLQNDGQWYYCSDSQVVAVSENRVLSAEAYILFYERVL</sequence>
<keyword evidence="6" id="KW-0645">Protease</keyword>
<keyword evidence="4" id="KW-0862">Zinc</keyword>
<reference evidence="10 11" key="1">
    <citation type="submission" date="2013-05" db="EMBL/GenBank/DDBJ databases">
        <title>Draft genome of the parasitic nematode Anyclostoma ceylanicum.</title>
        <authorList>
            <person name="Mitreva M."/>
        </authorList>
    </citation>
    <scope>NUCLEOTIDE SEQUENCE [LARGE SCALE GENOMIC DNA]</scope>
</reference>
<dbReference type="GO" id="GO:0008270">
    <property type="term" value="F:zinc ion binding"/>
    <property type="evidence" value="ECO:0007669"/>
    <property type="project" value="UniProtKB-KW"/>
</dbReference>
<dbReference type="Gene3D" id="3.90.70.10">
    <property type="entry name" value="Cysteine proteinases"/>
    <property type="match status" value="1"/>
</dbReference>
<dbReference type="GO" id="GO:0005634">
    <property type="term" value="C:nucleus"/>
    <property type="evidence" value="ECO:0007669"/>
    <property type="project" value="TreeGrafter"/>
</dbReference>
<gene>
    <name evidence="10" type="ORF">ANCCEY_09072</name>
</gene>
<dbReference type="PANTHER" id="PTHR24006">
    <property type="entry name" value="UBIQUITIN CARBOXYL-TERMINAL HYDROLASE"/>
    <property type="match status" value="1"/>
</dbReference>
<evidence type="ECO:0000256" key="4">
    <source>
        <dbReference type="ARBA" id="ARBA00022833"/>
    </source>
</evidence>
<dbReference type="Pfam" id="PF00443">
    <property type="entry name" value="UCH"/>
    <property type="match status" value="1"/>
</dbReference>
<feature type="compositionally biased region" description="Basic and acidic residues" evidence="7">
    <location>
        <begin position="186"/>
        <end position="206"/>
    </location>
</feature>
<comment type="catalytic activity">
    <reaction evidence="6">
        <text>Thiol-dependent hydrolysis of ester, thioester, amide, peptide and isopeptide bonds formed by the C-terminal Gly of ubiquitin (a 76-residue protein attached to proteins as an intracellular targeting signal).</text>
        <dbReference type="EC" id="3.4.19.12"/>
    </reaction>
</comment>
<dbReference type="Pfam" id="PF02148">
    <property type="entry name" value="zf-UBP"/>
    <property type="match status" value="1"/>
</dbReference>
<evidence type="ECO:0000256" key="1">
    <source>
        <dbReference type="ARBA" id="ARBA00009085"/>
    </source>
</evidence>
<evidence type="ECO:0000256" key="5">
    <source>
        <dbReference type="PROSITE-ProRule" id="PRU00502"/>
    </source>
</evidence>
<evidence type="ECO:0000313" key="11">
    <source>
        <dbReference type="Proteomes" id="UP000054495"/>
    </source>
</evidence>
<dbReference type="GO" id="GO:0006508">
    <property type="term" value="P:proteolysis"/>
    <property type="evidence" value="ECO:0007669"/>
    <property type="project" value="UniProtKB-KW"/>
</dbReference>
<dbReference type="AlphaFoldDB" id="A0A0D6LIL4"/>
<keyword evidence="3 5" id="KW-0863">Zinc-finger</keyword>
<dbReference type="InterPro" id="IPR001394">
    <property type="entry name" value="Peptidase_C19_UCH"/>
</dbReference>
<dbReference type="InterPro" id="IPR013083">
    <property type="entry name" value="Znf_RING/FYVE/PHD"/>
</dbReference>
<evidence type="ECO:0000256" key="2">
    <source>
        <dbReference type="ARBA" id="ARBA00022723"/>
    </source>
</evidence>
<feature type="domain" description="USP" evidence="8">
    <location>
        <begin position="218"/>
        <end position="735"/>
    </location>
</feature>
<dbReference type="GO" id="GO:0004843">
    <property type="term" value="F:cysteine-type deubiquitinase activity"/>
    <property type="evidence" value="ECO:0007669"/>
    <property type="project" value="UniProtKB-UniRule"/>
</dbReference>
<accession>A0A0D6LIL4</accession>
<dbReference type="CDD" id="cd02667">
    <property type="entry name" value="Peptidase_C19K"/>
    <property type="match status" value="1"/>
</dbReference>
<keyword evidence="6" id="KW-0833">Ubl conjugation pathway</keyword>
<dbReference type="PROSITE" id="PS00972">
    <property type="entry name" value="USP_1"/>
    <property type="match status" value="1"/>
</dbReference>
<feature type="compositionally biased region" description="Basic residues" evidence="7">
    <location>
        <begin position="441"/>
        <end position="450"/>
    </location>
</feature>
<keyword evidence="11" id="KW-1185">Reference proteome</keyword>
<keyword evidence="6 10" id="KW-0378">Hydrolase</keyword>
<dbReference type="InterPro" id="IPR050164">
    <property type="entry name" value="Peptidase_C19"/>
</dbReference>
<comment type="similarity">
    <text evidence="1 6">Belongs to the peptidase C19 family.</text>
</comment>
<evidence type="ECO:0000259" key="9">
    <source>
        <dbReference type="PROSITE" id="PS50271"/>
    </source>
</evidence>
<evidence type="ECO:0000256" key="6">
    <source>
        <dbReference type="RuleBase" id="RU366025"/>
    </source>
</evidence>
<feature type="domain" description="UBP-type" evidence="9">
    <location>
        <begin position="12"/>
        <end position="139"/>
    </location>
</feature>
<dbReference type="SUPFAM" id="SSF54001">
    <property type="entry name" value="Cysteine proteinases"/>
    <property type="match status" value="1"/>
</dbReference>
<name>A0A0D6LIL4_9BILA</name>
<dbReference type="PROSITE" id="PS50235">
    <property type="entry name" value="USP_3"/>
    <property type="match status" value="1"/>
</dbReference>
<proteinExistence type="inferred from homology"/>
<dbReference type="InterPro" id="IPR018200">
    <property type="entry name" value="USP_CS"/>
</dbReference>
<dbReference type="InterPro" id="IPR038765">
    <property type="entry name" value="Papain-like_cys_pep_sf"/>
</dbReference>
<dbReference type="GO" id="GO:0016579">
    <property type="term" value="P:protein deubiquitination"/>
    <property type="evidence" value="ECO:0007669"/>
    <property type="project" value="InterPro"/>
</dbReference>
<dbReference type="InterPro" id="IPR028889">
    <property type="entry name" value="USP"/>
</dbReference>
<dbReference type="PROSITE" id="PS50271">
    <property type="entry name" value="ZF_UBP"/>
    <property type="match status" value="1"/>
</dbReference>
<dbReference type="SUPFAM" id="SSF57850">
    <property type="entry name" value="RING/U-box"/>
    <property type="match status" value="1"/>
</dbReference>
<evidence type="ECO:0000256" key="7">
    <source>
        <dbReference type="SAM" id="MobiDB-lite"/>
    </source>
</evidence>
<feature type="region of interest" description="Disordered" evidence="7">
    <location>
        <begin position="186"/>
        <end position="213"/>
    </location>
</feature>
<dbReference type="Gene3D" id="3.30.40.10">
    <property type="entry name" value="Zinc/RING finger domain, C3HC4 (zinc finger)"/>
    <property type="match status" value="1"/>
</dbReference>
<dbReference type="EMBL" id="KE125084">
    <property type="protein sequence ID" value="EPB71849.1"/>
    <property type="molecule type" value="Genomic_DNA"/>
</dbReference>
<dbReference type="EC" id="3.4.19.12" evidence="6"/>
<evidence type="ECO:0000259" key="8">
    <source>
        <dbReference type="PROSITE" id="PS50235"/>
    </source>
</evidence>
<dbReference type="PROSITE" id="PS00973">
    <property type="entry name" value="USP_2"/>
    <property type="match status" value="1"/>
</dbReference>
<dbReference type="Proteomes" id="UP000054495">
    <property type="component" value="Unassembled WGS sequence"/>
</dbReference>